<protein>
    <submittedName>
        <fullName evidence="8">Peptidase S41</fullName>
    </submittedName>
</protein>
<dbReference type="GO" id="GO:0006508">
    <property type="term" value="P:proteolysis"/>
    <property type="evidence" value="ECO:0007669"/>
    <property type="project" value="UniProtKB-KW"/>
</dbReference>
<dbReference type="InterPro" id="IPR004447">
    <property type="entry name" value="Peptidase_S41A"/>
</dbReference>
<dbReference type="SUPFAM" id="SSF50156">
    <property type="entry name" value="PDZ domain-like"/>
    <property type="match status" value="1"/>
</dbReference>
<feature type="signal peptide" evidence="6">
    <location>
        <begin position="1"/>
        <end position="30"/>
    </location>
</feature>
<evidence type="ECO:0000256" key="1">
    <source>
        <dbReference type="ARBA" id="ARBA00009179"/>
    </source>
</evidence>
<keyword evidence="9" id="KW-1185">Reference proteome</keyword>
<dbReference type="Pfam" id="PF03572">
    <property type="entry name" value="Peptidase_S41"/>
    <property type="match status" value="1"/>
</dbReference>
<dbReference type="SUPFAM" id="SSF52096">
    <property type="entry name" value="ClpP/crotonase"/>
    <property type="match status" value="1"/>
</dbReference>
<dbReference type="GO" id="GO:0030288">
    <property type="term" value="C:outer membrane-bounded periplasmic space"/>
    <property type="evidence" value="ECO:0007669"/>
    <property type="project" value="TreeGrafter"/>
</dbReference>
<keyword evidence="6" id="KW-0732">Signal</keyword>
<dbReference type="CDD" id="cd07560">
    <property type="entry name" value="Peptidase_S41_CPP"/>
    <property type="match status" value="1"/>
</dbReference>
<dbReference type="InterPro" id="IPR001478">
    <property type="entry name" value="PDZ"/>
</dbReference>
<evidence type="ECO:0000313" key="8">
    <source>
        <dbReference type="EMBL" id="PSI00846.1"/>
    </source>
</evidence>
<accession>A0A2P7ECA0</accession>
<dbReference type="PANTHER" id="PTHR32060">
    <property type="entry name" value="TAIL-SPECIFIC PROTEASE"/>
    <property type="match status" value="1"/>
</dbReference>
<dbReference type="Proteomes" id="UP000240206">
    <property type="component" value="Unassembled WGS sequence"/>
</dbReference>
<dbReference type="InterPro" id="IPR054628">
    <property type="entry name" value="Cterm_S41_CtpZ"/>
</dbReference>
<evidence type="ECO:0000256" key="2">
    <source>
        <dbReference type="ARBA" id="ARBA00022670"/>
    </source>
</evidence>
<dbReference type="NCBIfam" id="TIGR00225">
    <property type="entry name" value="prc"/>
    <property type="match status" value="1"/>
</dbReference>
<keyword evidence="3 5" id="KW-0378">Hydrolase</keyword>
<dbReference type="InterPro" id="IPR029045">
    <property type="entry name" value="ClpP/crotonase-like_dom_sf"/>
</dbReference>
<name>A0A2P7ECA0_9SYNE</name>
<evidence type="ECO:0000256" key="3">
    <source>
        <dbReference type="ARBA" id="ARBA00022801"/>
    </source>
</evidence>
<dbReference type="GO" id="GO:0004175">
    <property type="term" value="F:endopeptidase activity"/>
    <property type="evidence" value="ECO:0007669"/>
    <property type="project" value="TreeGrafter"/>
</dbReference>
<dbReference type="Gene3D" id="3.90.226.10">
    <property type="entry name" value="2-enoyl-CoA Hydratase, Chain A, domain 1"/>
    <property type="match status" value="1"/>
</dbReference>
<dbReference type="EMBL" id="PXVC01000069">
    <property type="protein sequence ID" value="PSI00846.1"/>
    <property type="molecule type" value="Genomic_DNA"/>
</dbReference>
<dbReference type="InterPro" id="IPR036034">
    <property type="entry name" value="PDZ_sf"/>
</dbReference>
<gene>
    <name evidence="8" type="ORF">C7K08_10960</name>
</gene>
<dbReference type="SMART" id="SM00245">
    <property type="entry name" value="TSPc"/>
    <property type="match status" value="1"/>
</dbReference>
<comment type="caution">
    <text evidence="8">The sequence shown here is derived from an EMBL/GenBank/DDBJ whole genome shotgun (WGS) entry which is preliminary data.</text>
</comment>
<dbReference type="Gene3D" id="3.30.750.44">
    <property type="match status" value="1"/>
</dbReference>
<proteinExistence type="inferred from homology"/>
<dbReference type="Gene3D" id="2.30.42.10">
    <property type="match status" value="1"/>
</dbReference>
<evidence type="ECO:0000256" key="5">
    <source>
        <dbReference type="RuleBase" id="RU004404"/>
    </source>
</evidence>
<dbReference type="InterPro" id="IPR041489">
    <property type="entry name" value="PDZ_6"/>
</dbReference>
<dbReference type="NCBIfam" id="NF045591">
    <property type="entry name" value="Cterm_S41_CtpZ"/>
    <property type="match status" value="1"/>
</dbReference>
<keyword evidence="4 5" id="KW-0720">Serine protease</keyword>
<dbReference type="PROSITE" id="PS51257">
    <property type="entry name" value="PROKAR_LIPOPROTEIN"/>
    <property type="match status" value="1"/>
</dbReference>
<reference evidence="9" key="1">
    <citation type="submission" date="2018-03" db="EMBL/GenBank/DDBJ databases">
        <title>Ecological and genomic features of two cosmopolitan and abundant freshwater picocyanobacteria.</title>
        <authorList>
            <person name="Cabello-Yeves P.J."/>
            <person name="Picazo A."/>
            <person name="Camacho A."/>
            <person name="Callieri C."/>
            <person name="Rosselli R."/>
            <person name="Roda-Garcia J."/>
            <person name="Coutinho F.H."/>
            <person name="Rodriguez-Valera F."/>
        </authorList>
    </citation>
    <scope>NUCLEOTIDE SEQUENCE [LARGE SCALE GENOMIC DNA]</scope>
    <source>
        <strain evidence="9">Tous</strain>
    </source>
</reference>
<keyword evidence="2 5" id="KW-0645">Protease</keyword>
<evidence type="ECO:0000313" key="9">
    <source>
        <dbReference type="Proteomes" id="UP000240206"/>
    </source>
</evidence>
<evidence type="ECO:0000259" key="7">
    <source>
        <dbReference type="PROSITE" id="PS50106"/>
    </source>
</evidence>
<evidence type="ECO:0000256" key="4">
    <source>
        <dbReference type="ARBA" id="ARBA00022825"/>
    </source>
</evidence>
<feature type="chain" id="PRO_5015183151" evidence="6">
    <location>
        <begin position="31"/>
        <end position="413"/>
    </location>
</feature>
<feature type="domain" description="PDZ" evidence="7">
    <location>
        <begin position="107"/>
        <end position="181"/>
    </location>
</feature>
<organism evidence="8 9">
    <name type="scientific">Synechococcus lacustris str. Tous</name>
    <dbReference type="NCBI Taxonomy" id="1910958"/>
    <lineage>
        <taxon>Bacteria</taxon>
        <taxon>Bacillati</taxon>
        <taxon>Cyanobacteriota</taxon>
        <taxon>Cyanophyceae</taxon>
        <taxon>Synechococcales</taxon>
        <taxon>Synechococcaceae</taxon>
        <taxon>Synechococcus</taxon>
    </lineage>
</organism>
<dbReference type="SMART" id="SM00228">
    <property type="entry name" value="PDZ"/>
    <property type="match status" value="1"/>
</dbReference>
<dbReference type="PROSITE" id="PS50106">
    <property type="entry name" value="PDZ"/>
    <property type="match status" value="1"/>
</dbReference>
<dbReference type="CDD" id="cd06782">
    <property type="entry name" value="cpPDZ_CPP-like"/>
    <property type="match status" value="1"/>
</dbReference>
<dbReference type="AlphaFoldDB" id="A0A2P7ECA0"/>
<sequence length="413" mass="43642">MDRLDTAVTLLTLVRGVLCLLLSFSCWSFAAQPSQALSDEQALVVDVWRLVNEAYVDPSFTGVPWRKLRQKALEKSIQTPSDAYSAIDAMLAPLQDPYTRLLRPEAYSQLEAATKGSVSGVGLQLGLQPESGQVVVIAPVEDSPAAEAGLSDGTLLVTINGQATGELGLEGSAALLRGSPGSSVHLEVISPKGENRSLDLERRPVDLRPVRSRRLRAGEHTFGYLRISQFSETVPEAVAEALNDLQAKSIEGLVLDLRNNSGGLVSAGLAVADDLLPGQVIVETQDRNGISERRQANPQTIYSGPMVTLINGGTASASEILGGALQDNQRSELLGATSFGKGEIQTMLALGDGSGLAVTVARYLTPNGNPIQGVGLMPDQLLSAPEPQGSSLGSDEDQWLQAASSQLLLQLSQ</sequence>
<dbReference type="InterPro" id="IPR005151">
    <property type="entry name" value="Tail-specific_protease"/>
</dbReference>
<dbReference type="Pfam" id="PF17820">
    <property type="entry name" value="PDZ_6"/>
    <property type="match status" value="1"/>
</dbReference>
<comment type="similarity">
    <text evidence="1 5">Belongs to the peptidase S41A family.</text>
</comment>
<dbReference type="GO" id="GO:0007165">
    <property type="term" value="P:signal transduction"/>
    <property type="evidence" value="ECO:0007669"/>
    <property type="project" value="TreeGrafter"/>
</dbReference>
<dbReference type="GO" id="GO:0008236">
    <property type="term" value="F:serine-type peptidase activity"/>
    <property type="evidence" value="ECO:0007669"/>
    <property type="project" value="UniProtKB-KW"/>
</dbReference>
<evidence type="ECO:0000256" key="6">
    <source>
        <dbReference type="SAM" id="SignalP"/>
    </source>
</evidence>
<dbReference type="PANTHER" id="PTHR32060:SF30">
    <property type="entry name" value="CARBOXY-TERMINAL PROCESSING PROTEASE CTPA"/>
    <property type="match status" value="1"/>
</dbReference>